<accession>A0A345GTI1</accession>
<gene>
    <name evidence="1" type="primary">162</name>
    <name evidence="1" type="ORF">SEA_ANNADREAMY_162</name>
</gene>
<evidence type="ECO:0000313" key="1">
    <source>
        <dbReference type="EMBL" id="AXG66253.1"/>
    </source>
</evidence>
<dbReference type="EMBL" id="MH536811">
    <property type="protein sequence ID" value="AXG66253.1"/>
    <property type="molecule type" value="Genomic_DNA"/>
</dbReference>
<dbReference type="RefSeq" id="YP_009839102.1">
    <property type="nucleotide sequence ID" value="NC_048719.1"/>
</dbReference>
<evidence type="ECO:0000313" key="2">
    <source>
        <dbReference type="Proteomes" id="UP000259354"/>
    </source>
</evidence>
<reference evidence="1 2" key="1">
    <citation type="submission" date="2018-06" db="EMBL/GenBank/DDBJ databases">
        <authorList>
            <person name="Moussa A."/>
            <person name="Couoh J.M."/>
            <person name="Harbem L."/>
            <person name="Okocha J.C."/>
            <person name="Taylor D."/>
            <person name="Teutsch A.B."/>
            <person name="Smith B.R."/>
            <person name="Suri N."/>
            <person name="Layton S.R."/>
            <person name="Kim T."/>
            <person name="Hughes L.E."/>
            <person name="Garlena R.A."/>
            <person name="Russell D.A."/>
            <person name="Pope W.H."/>
            <person name="Jacobs-Sera D."/>
            <person name="Hatfull G.F."/>
        </authorList>
    </citation>
    <scope>NUCLEOTIDE SEQUENCE [LARGE SCALE GENOMIC DNA]</scope>
</reference>
<protein>
    <submittedName>
        <fullName evidence="1">Uncharacterized protein</fullName>
    </submittedName>
</protein>
<dbReference type="KEGG" id="vg:55609304"/>
<proteinExistence type="predicted"/>
<organism evidence="1 2">
    <name type="scientific">Streptomyces phage Annadreamy</name>
    <dbReference type="NCBI Taxonomy" id="2250335"/>
    <lineage>
        <taxon>Viruses</taxon>
        <taxon>Duplodnaviria</taxon>
        <taxon>Heunggongvirae</taxon>
        <taxon>Uroviricota</taxon>
        <taxon>Caudoviricetes</taxon>
        <taxon>Stanwilliamsviridae</taxon>
        <taxon>Loccivirinae</taxon>
        <taxon>Annadreamyvirus</taxon>
        <taxon>Annadreamyvirus annadreamy</taxon>
    </lineage>
</organism>
<dbReference type="Proteomes" id="UP000259354">
    <property type="component" value="Segment"/>
</dbReference>
<dbReference type="GeneID" id="55609304"/>
<keyword evidence="2" id="KW-1185">Reference proteome</keyword>
<sequence>MSQYSPEVQRIFKTMKSPYQGFIVDMVEYPDYLALRVYKPNIEEFSEMQKVALAEYLFQLRDTIRSEEVKCHIEGVTDAPPSGKR</sequence>
<name>A0A345GTI1_9CAUD</name>